<comment type="caution">
    <text evidence="1">The sequence shown here is derived from an EMBL/GenBank/DDBJ whole genome shotgun (WGS) entry which is preliminary data.</text>
</comment>
<accession>A0A2U1CNX8</accession>
<protein>
    <submittedName>
        <fullName evidence="1">Uncharacterized protein</fullName>
    </submittedName>
</protein>
<dbReference type="EMBL" id="QEKO01000002">
    <property type="protein sequence ID" value="PVY62716.1"/>
    <property type="molecule type" value="Genomic_DNA"/>
</dbReference>
<reference evidence="1 2" key="1">
    <citation type="submission" date="2018-04" db="EMBL/GenBank/DDBJ databases">
        <title>Genomic Encyclopedia of Type Strains, Phase IV (KMG-IV): sequencing the most valuable type-strain genomes for metagenomic binning, comparative biology and taxonomic classification.</title>
        <authorList>
            <person name="Goeker M."/>
        </authorList>
    </citation>
    <scope>NUCLEOTIDE SEQUENCE [LARGE SCALE GENOMIC DNA]</scope>
    <source>
        <strain evidence="1 2">DSM 10065</strain>
    </source>
</reference>
<proteinExistence type="predicted"/>
<organism evidence="1 2">
    <name type="scientific">Pusillimonas noertemannii</name>
    <dbReference type="NCBI Taxonomy" id="305977"/>
    <lineage>
        <taxon>Bacteria</taxon>
        <taxon>Pseudomonadati</taxon>
        <taxon>Pseudomonadota</taxon>
        <taxon>Betaproteobacteria</taxon>
        <taxon>Burkholderiales</taxon>
        <taxon>Alcaligenaceae</taxon>
        <taxon>Pusillimonas</taxon>
    </lineage>
</organism>
<name>A0A2U1CNX8_9BURK</name>
<gene>
    <name evidence="1" type="ORF">C7440_2212</name>
</gene>
<evidence type="ECO:0000313" key="1">
    <source>
        <dbReference type="EMBL" id="PVY62716.1"/>
    </source>
</evidence>
<sequence>MADTDRAMARVDELADEISRRFETHLGREVCFGLDAGSAAQRLIEAAQHVDCARHRMGDPLTLAFLMPAQDAALVDKASDYSFKWVLYLKYCAKVRVFIDRAGKGEQYAGLYTKALHGSTEQVRSEARCQLIKLAGPFFEKALDSLKEDLHVYDPMNPAGPNGAWLREHEVDLMSR</sequence>
<evidence type="ECO:0000313" key="2">
    <source>
        <dbReference type="Proteomes" id="UP000246145"/>
    </source>
</evidence>
<dbReference type="AlphaFoldDB" id="A0A2U1CNX8"/>
<dbReference type="RefSeq" id="WP_116518549.1">
    <property type="nucleotide sequence ID" value="NZ_JACCEX010000002.1"/>
</dbReference>
<keyword evidence="2" id="KW-1185">Reference proteome</keyword>
<dbReference type="Proteomes" id="UP000246145">
    <property type="component" value="Unassembled WGS sequence"/>
</dbReference>